<keyword evidence="2" id="KW-0378">Hydrolase</keyword>
<protein>
    <submittedName>
        <fullName evidence="2">Amidohydrolase</fullName>
    </submittedName>
</protein>
<dbReference type="InterPro" id="IPR052737">
    <property type="entry name" value="Omega-amidase_YafV"/>
</dbReference>
<dbReference type="InterPro" id="IPR003010">
    <property type="entry name" value="C-N_Hydrolase"/>
</dbReference>
<dbReference type="AlphaFoldDB" id="A0A401LAC5"/>
<keyword evidence="3" id="KW-1185">Reference proteome</keyword>
<gene>
    <name evidence="2" type="ORF">KGMB03357_00160</name>
</gene>
<dbReference type="Proteomes" id="UP000287361">
    <property type="component" value="Unassembled WGS sequence"/>
</dbReference>
<dbReference type="EMBL" id="BHVZ01000001">
    <property type="protein sequence ID" value="GCB28355.1"/>
    <property type="molecule type" value="Genomic_DNA"/>
</dbReference>
<dbReference type="GeneID" id="86193024"/>
<dbReference type="OrthoDB" id="9811121at2"/>
<dbReference type="Gene3D" id="3.60.110.10">
    <property type="entry name" value="Carbon-nitrogen hydrolase"/>
    <property type="match status" value="1"/>
</dbReference>
<evidence type="ECO:0000313" key="3">
    <source>
        <dbReference type="Proteomes" id="UP000287361"/>
    </source>
</evidence>
<dbReference type="Pfam" id="PF00795">
    <property type="entry name" value="CN_hydrolase"/>
    <property type="match status" value="1"/>
</dbReference>
<organism evidence="2 3">
    <name type="scientific">Anaerotignum faecicola</name>
    <dbReference type="NCBI Taxonomy" id="2358141"/>
    <lineage>
        <taxon>Bacteria</taxon>
        <taxon>Bacillati</taxon>
        <taxon>Bacillota</taxon>
        <taxon>Clostridia</taxon>
        <taxon>Lachnospirales</taxon>
        <taxon>Anaerotignaceae</taxon>
        <taxon>Anaerotignum</taxon>
    </lineage>
</organism>
<reference evidence="2 3" key="1">
    <citation type="submission" date="2018-10" db="EMBL/GenBank/DDBJ databases">
        <title>Draft Genome Sequence of Anaerotignum sp. KCTC 15736.</title>
        <authorList>
            <person name="Choi S.H."/>
            <person name="Kim J.S."/>
            <person name="Kang S.W."/>
            <person name="Lee J.S."/>
            <person name="Park S.H."/>
        </authorList>
    </citation>
    <scope>NUCLEOTIDE SEQUENCE [LARGE SCALE GENOMIC DNA]</scope>
    <source>
        <strain evidence="2 3">KCTC 15736</strain>
    </source>
</reference>
<dbReference type="RefSeq" id="WP_016407738.1">
    <property type="nucleotide sequence ID" value="NZ_DAVZTY010000009.1"/>
</dbReference>
<dbReference type="GO" id="GO:0050152">
    <property type="term" value="F:omega-amidase activity"/>
    <property type="evidence" value="ECO:0007669"/>
    <property type="project" value="TreeGrafter"/>
</dbReference>
<feature type="domain" description="CN hydrolase" evidence="1">
    <location>
        <begin position="1"/>
        <end position="235"/>
    </location>
</feature>
<sequence>MRIALGQIDMGFEEKEKTMTLCSRLLAEAKEKQVDFVIFPEMTLTGFTLNPETYGEDRKNSPSMAFFREEAKKNHVAICYGLPVYENGVATNHCIILDENGNQLADYAKIHPFSFGAEAKHYTGGNALQLCEVKGVPVAPLICYDLRFPEIFQIVSEQAKVIPVIASWPTARREHWMTLLKARAIENQCFILGVNRSGEGGGLSYIGDSMAVSPTGEVLAHVEGGNGLTIVDIDLSEADAYRNSFPVKADRKPALYHTLWEENIKQK</sequence>
<proteinExistence type="predicted"/>
<comment type="caution">
    <text evidence="2">The sequence shown here is derived from an EMBL/GenBank/DDBJ whole genome shotgun (WGS) entry which is preliminary data.</text>
</comment>
<evidence type="ECO:0000313" key="2">
    <source>
        <dbReference type="EMBL" id="GCB28355.1"/>
    </source>
</evidence>
<dbReference type="PANTHER" id="PTHR47799">
    <property type="entry name" value="OMEGA-AMIDASE YAFV"/>
    <property type="match status" value="1"/>
</dbReference>
<dbReference type="PROSITE" id="PS50263">
    <property type="entry name" value="CN_HYDROLASE"/>
    <property type="match status" value="1"/>
</dbReference>
<dbReference type="SUPFAM" id="SSF56317">
    <property type="entry name" value="Carbon-nitrogen hydrolase"/>
    <property type="match status" value="1"/>
</dbReference>
<dbReference type="PANTHER" id="PTHR47799:SF1">
    <property type="entry name" value="OMEGA-AMIDASE YAFV"/>
    <property type="match status" value="1"/>
</dbReference>
<accession>A0A401LAC5</accession>
<name>A0A401LAC5_9FIRM</name>
<evidence type="ECO:0000259" key="1">
    <source>
        <dbReference type="PROSITE" id="PS50263"/>
    </source>
</evidence>
<dbReference type="GO" id="GO:0106008">
    <property type="term" value="F:2-oxoglutaramate amidase activity"/>
    <property type="evidence" value="ECO:0007669"/>
    <property type="project" value="TreeGrafter"/>
</dbReference>
<dbReference type="InterPro" id="IPR036526">
    <property type="entry name" value="C-N_Hydrolase_sf"/>
</dbReference>